<accession>A0A511Z862</accession>
<dbReference type="EMBL" id="BJYL01000024">
    <property type="protein sequence ID" value="GEN83639.1"/>
    <property type="molecule type" value="Genomic_DNA"/>
</dbReference>
<evidence type="ECO:0000313" key="2">
    <source>
        <dbReference type="EMBL" id="GEN83639.1"/>
    </source>
</evidence>
<evidence type="ECO:0000313" key="3">
    <source>
        <dbReference type="Proteomes" id="UP000321901"/>
    </source>
</evidence>
<reference evidence="2 3" key="1">
    <citation type="submission" date="2019-07" db="EMBL/GenBank/DDBJ databases">
        <title>Whole genome shotgun sequence of Sporosarcina luteola NBRC 105378.</title>
        <authorList>
            <person name="Hosoyama A."/>
            <person name="Uohara A."/>
            <person name="Ohji S."/>
            <person name="Ichikawa N."/>
        </authorList>
    </citation>
    <scope>NUCLEOTIDE SEQUENCE [LARGE SCALE GENOMIC DNA]</scope>
    <source>
        <strain evidence="2 3">NBRC 105378</strain>
    </source>
</reference>
<feature type="domain" description="Phage tail fibre protein N-terminal" evidence="1">
    <location>
        <begin position="6"/>
        <end position="145"/>
    </location>
</feature>
<gene>
    <name evidence="2" type="ORF">SLU01_19510</name>
</gene>
<dbReference type="Proteomes" id="UP000321901">
    <property type="component" value="Unassembled WGS sequence"/>
</dbReference>
<keyword evidence="3" id="KW-1185">Reference proteome</keyword>
<dbReference type="RefSeq" id="WP_147057737.1">
    <property type="nucleotide sequence ID" value="NZ_BJYL01000024.1"/>
</dbReference>
<name>A0A511Z862_9BACL</name>
<dbReference type="OrthoDB" id="1624444at2"/>
<dbReference type="AlphaFoldDB" id="A0A511Z862"/>
<dbReference type="Pfam" id="PF12571">
    <property type="entry name" value="Phage_tail_fib"/>
    <property type="match status" value="1"/>
</dbReference>
<proteinExistence type="predicted"/>
<protein>
    <recommendedName>
        <fullName evidence="1">Phage tail fibre protein N-terminal domain-containing protein</fullName>
    </recommendedName>
</protein>
<sequence>MAEFTGMVLTKKGRDLQAKAESGVVLNFTKVAIGDGNHGEQNLEDIESLLNPIQDLWITGIQVESGQCKVHSAITNEGLDEGFYVREIGLFAQDPDLGEILFAIALAREADFLPADGGTTVINNEFEIIVIVANAANITANISNTGYVSREEFNEFVLRFNVTSERTEKNSEDISKIGLRLTNLEQSYSNNFTSNQFTEDLNTLVDVVVSRGVYDSLNKRLVV</sequence>
<dbReference type="InterPro" id="IPR022225">
    <property type="entry name" value="Phage_tail_fibre_N"/>
</dbReference>
<evidence type="ECO:0000259" key="1">
    <source>
        <dbReference type="Pfam" id="PF12571"/>
    </source>
</evidence>
<organism evidence="2 3">
    <name type="scientific">Sporosarcina luteola</name>
    <dbReference type="NCBI Taxonomy" id="582850"/>
    <lineage>
        <taxon>Bacteria</taxon>
        <taxon>Bacillati</taxon>
        <taxon>Bacillota</taxon>
        <taxon>Bacilli</taxon>
        <taxon>Bacillales</taxon>
        <taxon>Caryophanaceae</taxon>
        <taxon>Sporosarcina</taxon>
    </lineage>
</organism>
<comment type="caution">
    <text evidence="2">The sequence shown here is derived from an EMBL/GenBank/DDBJ whole genome shotgun (WGS) entry which is preliminary data.</text>
</comment>